<gene>
    <name evidence="1" type="ORF">NEILACOT_04203</name>
</gene>
<accession>D0W9J1</accession>
<evidence type="ECO:0000313" key="2">
    <source>
        <dbReference type="Proteomes" id="UP000003843"/>
    </source>
</evidence>
<dbReference type="Proteomes" id="UP000003843">
    <property type="component" value="Unassembled WGS sequence"/>
</dbReference>
<sequence>MCQNAAERLFLFIRKGEGDVFQMQKNACGHLNFQASAGVKK</sequence>
<name>D0W9J1_NEILA</name>
<evidence type="ECO:0000313" key="1">
    <source>
        <dbReference type="EMBL" id="EEZ75786.1"/>
    </source>
</evidence>
<comment type="caution">
    <text evidence="1">The sequence shown here is derived from an EMBL/GenBank/DDBJ whole genome shotgun (WGS) entry which is preliminary data.</text>
</comment>
<reference evidence="1 2" key="1">
    <citation type="submission" date="2009-10" db="EMBL/GenBank/DDBJ databases">
        <authorList>
            <person name="Weinstock G."/>
            <person name="Sodergren E."/>
            <person name="Clifton S."/>
            <person name="Fulton L."/>
            <person name="Fulton B."/>
            <person name="Courtney L."/>
            <person name="Fronick C."/>
            <person name="Harrison M."/>
            <person name="Strong C."/>
            <person name="Farmer C."/>
            <person name="Delahaunty K."/>
            <person name="Markovic C."/>
            <person name="Hall O."/>
            <person name="Minx P."/>
            <person name="Tomlinson C."/>
            <person name="Mitreva M."/>
            <person name="Nelson J."/>
            <person name="Hou S."/>
            <person name="Wollam A."/>
            <person name="Pepin K.H."/>
            <person name="Johnson M."/>
            <person name="Bhonagiri V."/>
            <person name="Nash W.E."/>
            <person name="Warren W."/>
            <person name="Chinwalla A."/>
            <person name="Mardis E.R."/>
            <person name="Wilson R.K."/>
        </authorList>
    </citation>
    <scope>NUCLEOTIDE SEQUENCE [LARGE SCALE GENOMIC DNA]</scope>
    <source>
        <strain evidence="1 2">ATCC 23970</strain>
    </source>
</reference>
<protein>
    <submittedName>
        <fullName evidence="1">Uncharacterized protein</fullName>
    </submittedName>
</protein>
<organism evidence="1 2">
    <name type="scientific">Neisseria lactamica ATCC 23970</name>
    <dbReference type="NCBI Taxonomy" id="546265"/>
    <lineage>
        <taxon>Bacteria</taxon>
        <taxon>Pseudomonadati</taxon>
        <taxon>Pseudomonadota</taxon>
        <taxon>Betaproteobacteria</taxon>
        <taxon>Neisseriales</taxon>
        <taxon>Neisseriaceae</taxon>
        <taxon>Neisseria</taxon>
    </lineage>
</organism>
<dbReference type="EMBL" id="ACEQ02000012">
    <property type="protein sequence ID" value="EEZ75786.1"/>
    <property type="molecule type" value="Genomic_DNA"/>
</dbReference>
<proteinExistence type="predicted"/>
<dbReference type="AlphaFoldDB" id="D0W9J1"/>